<dbReference type="InterPro" id="IPR039420">
    <property type="entry name" value="WalR-like"/>
</dbReference>
<dbReference type="InterPro" id="IPR011006">
    <property type="entry name" value="CheY-like_superfamily"/>
</dbReference>
<organism evidence="5 6">
    <name type="scientific">Acidiferrobacter thiooxydans</name>
    <dbReference type="NCBI Taxonomy" id="163359"/>
    <lineage>
        <taxon>Bacteria</taxon>
        <taxon>Pseudomonadati</taxon>
        <taxon>Pseudomonadota</taxon>
        <taxon>Gammaproteobacteria</taxon>
        <taxon>Acidiferrobacterales</taxon>
        <taxon>Acidiferrobacteraceae</taxon>
        <taxon>Acidiferrobacter</taxon>
    </lineage>
</organism>
<accession>A0A368HM22</accession>
<dbReference type="Proteomes" id="UP000253250">
    <property type="component" value="Unassembled WGS sequence"/>
</dbReference>
<dbReference type="SMART" id="SM00448">
    <property type="entry name" value="REC"/>
    <property type="match status" value="1"/>
</dbReference>
<evidence type="ECO:0000313" key="6">
    <source>
        <dbReference type="Proteomes" id="UP000253250"/>
    </source>
</evidence>
<dbReference type="GO" id="GO:0006355">
    <property type="term" value="P:regulation of DNA-templated transcription"/>
    <property type="evidence" value="ECO:0007669"/>
    <property type="project" value="InterPro"/>
</dbReference>
<dbReference type="PROSITE" id="PS50043">
    <property type="entry name" value="HTH_LUXR_2"/>
    <property type="match status" value="1"/>
</dbReference>
<dbReference type="GO" id="GO:0000160">
    <property type="term" value="P:phosphorelay signal transduction system"/>
    <property type="evidence" value="ECO:0007669"/>
    <property type="project" value="InterPro"/>
</dbReference>
<dbReference type="PANTHER" id="PTHR43214">
    <property type="entry name" value="TWO-COMPONENT RESPONSE REGULATOR"/>
    <property type="match status" value="1"/>
</dbReference>
<dbReference type="OrthoDB" id="9774661at2"/>
<keyword evidence="1 5" id="KW-0238">DNA-binding</keyword>
<dbReference type="EMBL" id="PSYR01000001">
    <property type="protein sequence ID" value="RCN59187.1"/>
    <property type="molecule type" value="Genomic_DNA"/>
</dbReference>
<protein>
    <submittedName>
        <fullName evidence="5">DNA-binding response regulator</fullName>
    </submittedName>
</protein>
<dbReference type="SUPFAM" id="SSF46894">
    <property type="entry name" value="C-terminal effector domain of the bipartite response regulators"/>
    <property type="match status" value="1"/>
</dbReference>
<keyword evidence="6" id="KW-1185">Reference proteome</keyword>
<evidence type="ECO:0000256" key="2">
    <source>
        <dbReference type="PROSITE-ProRule" id="PRU00169"/>
    </source>
</evidence>
<dbReference type="Gene3D" id="3.40.50.2300">
    <property type="match status" value="1"/>
</dbReference>
<dbReference type="AlphaFoldDB" id="A0A368HM22"/>
<reference evidence="5 6" key="1">
    <citation type="submission" date="2018-02" db="EMBL/GenBank/DDBJ databases">
        <title>Insights into the biology of acidophilic members of the Acidiferrobacteraceae family derived from comparative genomic analyses.</title>
        <authorList>
            <person name="Issotta F."/>
            <person name="Thyssen C."/>
            <person name="Mena C."/>
            <person name="Moya A."/>
            <person name="Bellenberg S."/>
            <person name="Sproer C."/>
            <person name="Covarrubias P.C."/>
            <person name="Sand W."/>
            <person name="Quatrini R."/>
            <person name="Vera M."/>
        </authorList>
    </citation>
    <scope>NUCLEOTIDE SEQUENCE [LARGE SCALE GENOMIC DNA]</scope>
    <source>
        <strain evidence="6">m-1</strain>
    </source>
</reference>
<evidence type="ECO:0000313" key="5">
    <source>
        <dbReference type="EMBL" id="RCN59187.1"/>
    </source>
</evidence>
<gene>
    <name evidence="5" type="ORF">C4900_05570</name>
</gene>
<sequence length="230" mass="25621">MLAEKGEVMTARLAKSGLASGMQESRRRDTGTMRRTRQILLIEDEAVAGQALSQSLQGLGMACRWVSTFEEALAAWKEMSYDAVITDIMLDTGKPDGLEILRKIEQAGMPIPVVVISAFADQTRVKEALNHGAAYLLEKPFSTSDLKRVLERLWQEPKGLIGARERALNQATLTNKECEVARLLLKGLSTQEMARLTGNSEKTLKQHISTIYEKCGVSSRTEFFHYIFPT</sequence>
<dbReference type="Pfam" id="PF00072">
    <property type="entry name" value="Response_reg"/>
    <property type="match status" value="1"/>
</dbReference>
<dbReference type="InterPro" id="IPR000792">
    <property type="entry name" value="Tscrpt_reg_LuxR_C"/>
</dbReference>
<feature type="modified residue" description="4-aspartylphosphate" evidence="2">
    <location>
        <position position="87"/>
    </location>
</feature>
<dbReference type="InterPro" id="IPR016032">
    <property type="entry name" value="Sig_transdc_resp-reg_C-effctor"/>
</dbReference>
<dbReference type="PROSITE" id="PS50110">
    <property type="entry name" value="RESPONSE_REGULATORY"/>
    <property type="match status" value="1"/>
</dbReference>
<evidence type="ECO:0000256" key="1">
    <source>
        <dbReference type="ARBA" id="ARBA00023125"/>
    </source>
</evidence>
<dbReference type="InterPro" id="IPR036388">
    <property type="entry name" value="WH-like_DNA-bd_sf"/>
</dbReference>
<dbReference type="SMART" id="SM00421">
    <property type="entry name" value="HTH_LUXR"/>
    <property type="match status" value="1"/>
</dbReference>
<name>A0A368HM22_9GAMM</name>
<feature type="domain" description="Response regulatory" evidence="4">
    <location>
        <begin position="38"/>
        <end position="154"/>
    </location>
</feature>
<proteinExistence type="predicted"/>
<dbReference type="Gene3D" id="1.10.10.10">
    <property type="entry name" value="Winged helix-like DNA-binding domain superfamily/Winged helix DNA-binding domain"/>
    <property type="match status" value="1"/>
</dbReference>
<dbReference type="PANTHER" id="PTHR43214:SF44">
    <property type="entry name" value="TWO-COMPONENT RESPONSE REGULATOR"/>
    <property type="match status" value="1"/>
</dbReference>
<dbReference type="CDD" id="cd06170">
    <property type="entry name" value="LuxR_C_like"/>
    <property type="match status" value="1"/>
</dbReference>
<keyword evidence="2" id="KW-0597">Phosphoprotein</keyword>
<dbReference type="Pfam" id="PF00196">
    <property type="entry name" value="GerE"/>
    <property type="match status" value="1"/>
</dbReference>
<comment type="caution">
    <text evidence="5">The sequence shown here is derived from an EMBL/GenBank/DDBJ whole genome shotgun (WGS) entry which is preliminary data.</text>
</comment>
<feature type="domain" description="HTH luxR-type" evidence="3">
    <location>
        <begin position="166"/>
        <end position="230"/>
    </location>
</feature>
<evidence type="ECO:0000259" key="3">
    <source>
        <dbReference type="PROSITE" id="PS50043"/>
    </source>
</evidence>
<dbReference type="InterPro" id="IPR001789">
    <property type="entry name" value="Sig_transdc_resp-reg_receiver"/>
</dbReference>
<evidence type="ECO:0000259" key="4">
    <source>
        <dbReference type="PROSITE" id="PS50110"/>
    </source>
</evidence>
<dbReference type="GO" id="GO:0003677">
    <property type="term" value="F:DNA binding"/>
    <property type="evidence" value="ECO:0007669"/>
    <property type="project" value="UniProtKB-KW"/>
</dbReference>
<dbReference type="PRINTS" id="PR00038">
    <property type="entry name" value="HTHLUXR"/>
</dbReference>
<dbReference type="SUPFAM" id="SSF52172">
    <property type="entry name" value="CheY-like"/>
    <property type="match status" value="1"/>
</dbReference>